<sequence>MKRLRLLRRSPSPEELPGAETDYSVLPISPAHIDGYRRALDTVARERRHLSFLQAPPVEQTRAFVMNNIAMRHPHYVAMAHRDVVGWCDIVPLAQPGFTHTGVLGMGVRPDWRGRGIGKALLNAALDAAAAMELRRIELEVYAANAAARALYRSCGFVEEGVKRKARYLDGHHEDIVIMARLLA</sequence>
<dbReference type="RefSeq" id="WP_086063787.1">
    <property type="nucleotide sequence ID" value="NZ_CP021108.1"/>
</dbReference>
<dbReference type="GO" id="GO:0016747">
    <property type="term" value="F:acyltransferase activity, transferring groups other than amino-acyl groups"/>
    <property type="evidence" value="ECO:0007669"/>
    <property type="project" value="InterPro"/>
</dbReference>
<dbReference type="PROSITE" id="PS51186">
    <property type="entry name" value="GNAT"/>
    <property type="match status" value="1"/>
</dbReference>
<evidence type="ECO:0000256" key="2">
    <source>
        <dbReference type="ARBA" id="ARBA00023315"/>
    </source>
</evidence>
<name>A0A1W6YHV1_9BORD</name>
<feature type="region of interest" description="Disordered" evidence="3">
    <location>
        <begin position="1"/>
        <end position="20"/>
    </location>
</feature>
<dbReference type="CDD" id="cd04301">
    <property type="entry name" value="NAT_SF"/>
    <property type="match status" value="1"/>
</dbReference>
<dbReference type="STRING" id="1416806.CAL12_06770"/>
<evidence type="ECO:0000313" key="5">
    <source>
        <dbReference type="EMBL" id="ARP80564.1"/>
    </source>
</evidence>
<evidence type="ECO:0000256" key="1">
    <source>
        <dbReference type="ARBA" id="ARBA00022679"/>
    </source>
</evidence>
<dbReference type="Gene3D" id="3.40.630.30">
    <property type="match status" value="1"/>
</dbReference>
<proteinExistence type="predicted"/>
<protein>
    <recommendedName>
        <fullName evidence="4">N-acetyltransferase domain-containing protein</fullName>
    </recommendedName>
</protein>
<keyword evidence="1" id="KW-0808">Transferase</keyword>
<dbReference type="InterPro" id="IPR050832">
    <property type="entry name" value="Bact_Acetyltransf"/>
</dbReference>
<dbReference type="KEGG" id="bgv:CAL12_06770"/>
<dbReference type="Proteomes" id="UP000194151">
    <property type="component" value="Chromosome"/>
</dbReference>
<evidence type="ECO:0000259" key="4">
    <source>
        <dbReference type="PROSITE" id="PS51186"/>
    </source>
</evidence>
<feature type="domain" description="N-acetyltransferase" evidence="4">
    <location>
        <begin position="23"/>
        <end position="184"/>
    </location>
</feature>
<keyword evidence="2" id="KW-0012">Acyltransferase</keyword>
<reference evidence="5 6" key="1">
    <citation type="submission" date="2017-05" db="EMBL/GenBank/DDBJ databases">
        <title>Complete and WGS of Bordetella genogroups.</title>
        <authorList>
            <person name="Spilker T."/>
            <person name="LiPuma J."/>
        </authorList>
    </citation>
    <scope>NUCLEOTIDE SEQUENCE [LARGE SCALE GENOMIC DNA]</scope>
    <source>
        <strain evidence="5 6">AU19157</strain>
    </source>
</reference>
<evidence type="ECO:0000256" key="3">
    <source>
        <dbReference type="SAM" id="MobiDB-lite"/>
    </source>
</evidence>
<dbReference type="Pfam" id="PF00583">
    <property type="entry name" value="Acetyltransf_1"/>
    <property type="match status" value="1"/>
</dbReference>
<dbReference type="EMBL" id="CP021108">
    <property type="protein sequence ID" value="ARP80564.1"/>
    <property type="molecule type" value="Genomic_DNA"/>
</dbReference>
<dbReference type="InterPro" id="IPR000182">
    <property type="entry name" value="GNAT_dom"/>
</dbReference>
<organism evidence="5 6">
    <name type="scientific">Bordetella genomosp. 8</name>
    <dbReference type="NCBI Taxonomy" id="1416806"/>
    <lineage>
        <taxon>Bacteria</taxon>
        <taxon>Pseudomonadati</taxon>
        <taxon>Pseudomonadota</taxon>
        <taxon>Betaproteobacteria</taxon>
        <taxon>Burkholderiales</taxon>
        <taxon>Alcaligenaceae</taxon>
        <taxon>Bordetella</taxon>
    </lineage>
</organism>
<dbReference type="OrthoDB" id="9799092at2"/>
<gene>
    <name evidence="5" type="ORF">CAL12_06770</name>
</gene>
<dbReference type="AlphaFoldDB" id="A0A1W6YHV1"/>
<dbReference type="PANTHER" id="PTHR43877">
    <property type="entry name" value="AMINOALKYLPHOSPHONATE N-ACETYLTRANSFERASE-RELATED-RELATED"/>
    <property type="match status" value="1"/>
</dbReference>
<evidence type="ECO:0000313" key="6">
    <source>
        <dbReference type="Proteomes" id="UP000194151"/>
    </source>
</evidence>
<dbReference type="InterPro" id="IPR016181">
    <property type="entry name" value="Acyl_CoA_acyltransferase"/>
</dbReference>
<keyword evidence="6" id="KW-1185">Reference proteome</keyword>
<dbReference type="SUPFAM" id="SSF55729">
    <property type="entry name" value="Acyl-CoA N-acyltransferases (Nat)"/>
    <property type="match status" value="1"/>
</dbReference>
<accession>A0A1W6YHV1</accession>